<evidence type="ECO:0000313" key="2">
    <source>
        <dbReference type="EMBL" id="SKB67199.1"/>
    </source>
</evidence>
<keyword evidence="3" id="KW-1185">Reference proteome</keyword>
<gene>
    <name evidence="2" type="ORF">SAMN05660349_02288</name>
</gene>
<organism evidence="2 3">
    <name type="scientific">Parabacteroides chartae</name>
    <dbReference type="NCBI Taxonomy" id="1037355"/>
    <lineage>
        <taxon>Bacteria</taxon>
        <taxon>Pseudomonadati</taxon>
        <taxon>Bacteroidota</taxon>
        <taxon>Bacteroidia</taxon>
        <taxon>Bacteroidales</taxon>
        <taxon>Tannerellaceae</taxon>
        <taxon>Parabacteroides</taxon>
    </lineage>
</organism>
<dbReference type="InterPro" id="IPR001387">
    <property type="entry name" value="Cro/C1-type_HTH"/>
</dbReference>
<dbReference type="EMBL" id="FUYQ01000016">
    <property type="protein sequence ID" value="SKB67199.1"/>
    <property type="molecule type" value="Genomic_DNA"/>
</dbReference>
<reference evidence="3" key="1">
    <citation type="submission" date="2017-02" db="EMBL/GenBank/DDBJ databases">
        <authorList>
            <person name="Varghese N."/>
            <person name="Submissions S."/>
        </authorList>
    </citation>
    <scope>NUCLEOTIDE SEQUENCE [LARGE SCALE GENOMIC DNA]</scope>
    <source>
        <strain evidence="3">DSM 24967</strain>
    </source>
</reference>
<evidence type="ECO:0000313" key="3">
    <source>
        <dbReference type="Proteomes" id="UP000190852"/>
    </source>
</evidence>
<accession>A0A1T5D696</accession>
<dbReference type="InterPro" id="IPR010982">
    <property type="entry name" value="Lambda_DNA-bd_dom_sf"/>
</dbReference>
<dbReference type="CDD" id="cd00093">
    <property type="entry name" value="HTH_XRE"/>
    <property type="match status" value="1"/>
</dbReference>
<dbReference type="Proteomes" id="UP000190852">
    <property type="component" value="Unassembled WGS sequence"/>
</dbReference>
<proteinExistence type="predicted"/>
<name>A0A1T5D696_9BACT</name>
<dbReference type="AlphaFoldDB" id="A0A1T5D696"/>
<protein>
    <recommendedName>
        <fullName evidence="1">HTH cro/C1-type domain-containing protein</fullName>
    </recommendedName>
</protein>
<dbReference type="Gene3D" id="1.10.260.40">
    <property type="entry name" value="lambda repressor-like DNA-binding domains"/>
    <property type="match status" value="1"/>
</dbReference>
<feature type="domain" description="HTH cro/C1-type" evidence="1">
    <location>
        <begin position="12"/>
        <end position="33"/>
    </location>
</feature>
<dbReference type="PROSITE" id="PS50943">
    <property type="entry name" value="HTH_CROC1"/>
    <property type="match status" value="1"/>
</dbReference>
<dbReference type="GO" id="GO:0003677">
    <property type="term" value="F:DNA binding"/>
    <property type="evidence" value="ECO:0007669"/>
    <property type="project" value="InterPro"/>
</dbReference>
<evidence type="ECO:0000259" key="1">
    <source>
        <dbReference type="PROSITE" id="PS50943"/>
    </source>
</evidence>
<sequence>MGRRIIPYIPTNTPTIEVIIKLAKVFNVSVDYLIGKGNFLHWIRICSAGLKILKNWTMTPKTIYSSRLTISFKTKKAFDK</sequence>
<dbReference type="RefSeq" id="WP_079683750.1">
    <property type="nucleotide sequence ID" value="NZ_FUYQ01000016.1"/>
</dbReference>